<feature type="domain" description="Sieve element occlusion C-terminal" evidence="3">
    <location>
        <begin position="455"/>
        <end position="662"/>
    </location>
</feature>
<dbReference type="InterPro" id="IPR027942">
    <property type="entry name" value="SEO_N"/>
</dbReference>
<dbReference type="InterPro" id="IPR039299">
    <property type="entry name" value="SEOA"/>
</dbReference>
<dbReference type="SUPFAM" id="SSF50985">
    <property type="entry name" value="RCC1/BLIP-II"/>
    <property type="match status" value="1"/>
</dbReference>
<sequence>MDPSMKNILNGRRTLFSQQPMMVVQTQSTSDDKKVIQQILAAHSPDANFNVNEQVLLNMAQDILNKANPKFPPLDQKIDPKVLEEGIINELVFTIHKIGCELSCNCSGGGEMKSITVAVFDALVKYSWEDKLVIALLAFAVNYGDSCLPRQVDATNPLVKYLVQFKSLPHISGLINYLMKVVIDVTKSIIKLIELHSRYSHYVSLDKPPLSLAKFSEDVYWAIKGIVACSSQSGLMNVGNQHWGENTDACVVDIIQILENRHRDLTKIWDQCNKEIEKKEEENAYDSFVEFMERNHTDNMEVLIELIHTKDNTPLFHRDTNTKVNLNVLQGKTVILFFSYFDVSDEEIKEIEQQAWKTDKRPYEIVWLPILYRQDLSDEIKKVIERKARLMPWYSLHYSLTLKPYVIKYIKNKWHFEKKPLLVALNEQGNINSFNVYNMIKIWESKAYPFDRDTEENLWSNFKWRLGFFIDGEHVQEGKLIYLYGGDDLVWIEKFISTVKKVVKGDMIKLIYVGKKHREIIKKRNLSECWDDQKIRRFWARMESIFNYKAKSESIADDKTFNDVLTLLGSEGSRNGWAITGDGSDDMFASNGETITQLLVHLDQLAKVPITIPDFFNELRKFKPTTLVTHCCHIYVTSTSGINEENMICAVCRCPMEKQVRFPSGKGVLCSSTAASIAESGKLITWGSTDDLGQSYLTSGKHEETPEPFPLPTEASIVKVAAGWAHCVPATVFITLHEHLMNVDAALEWDGVDYGRIIFIYIGSSSPQLKLRRSSAQHVGVLSFETFSSKYHLMARPKNGPRPKNFRFPTLHLRLKSKNEIRALLSLSLHFPFPFAGSLSSLSVLPGFARSRVSGEMILSSGFSPAIDLALALLSLSIPPFSIRWLSLFSLHSARHDPHPRTIDRLRRDAPLLRLLSSDFSLPPFLHLLSLSISPSPKTHFLLRSSIRKGPNIASEV</sequence>
<dbReference type="STRING" id="337451.A0A443N7C3"/>
<dbReference type="Gene3D" id="2.130.10.30">
    <property type="entry name" value="Regulator of chromosome condensation 1/beta-lactamase-inhibitor protein II"/>
    <property type="match status" value="1"/>
</dbReference>
<dbReference type="GO" id="GO:0010088">
    <property type="term" value="P:phloem development"/>
    <property type="evidence" value="ECO:0007669"/>
    <property type="project" value="InterPro"/>
</dbReference>
<gene>
    <name evidence="4" type="ORF">CKAN_00272700</name>
</gene>
<organism evidence="4 5">
    <name type="scientific">Cinnamomum micranthum f. kanehirae</name>
    <dbReference type="NCBI Taxonomy" id="337451"/>
    <lineage>
        <taxon>Eukaryota</taxon>
        <taxon>Viridiplantae</taxon>
        <taxon>Streptophyta</taxon>
        <taxon>Embryophyta</taxon>
        <taxon>Tracheophyta</taxon>
        <taxon>Spermatophyta</taxon>
        <taxon>Magnoliopsida</taxon>
        <taxon>Magnoliidae</taxon>
        <taxon>Laurales</taxon>
        <taxon>Lauraceae</taxon>
        <taxon>Cinnamomum</taxon>
    </lineage>
</organism>
<dbReference type="PANTHER" id="PTHR33232:SF20">
    <property type="entry name" value="PROTEIN SIEVE ELEMENT OCCLUSION B-LIKE"/>
    <property type="match status" value="1"/>
</dbReference>
<dbReference type="PANTHER" id="PTHR33232">
    <property type="entry name" value="PROTEIN SIEVE ELEMENT OCCLUSION B-LIKE"/>
    <property type="match status" value="1"/>
</dbReference>
<evidence type="ECO:0000313" key="5">
    <source>
        <dbReference type="Proteomes" id="UP000283530"/>
    </source>
</evidence>
<accession>A0A443N7C3</accession>
<protein>
    <submittedName>
        <fullName evidence="4">Protein SIEVE ELEMENT OCCLUSION B-like protein</fullName>
    </submittedName>
</protein>
<evidence type="ECO:0000259" key="2">
    <source>
        <dbReference type="Pfam" id="PF14576"/>
    </source>
</evidence>
<dbReference type="AlphaFoldDB" id="A0A443N7C3"/>
<name>A0A443N7C3_9MAGN</name>
<dbReference type="EMBL" id="QPKB01000001">
    <property type="protein sequence ID" value="RWR74400.1"/>
    <property type="molecule type" value="Genomic_DNA"/>
</dbReference>
<evidence type="ECO:0000256" key="1">
    <source>
        <dbReference type="PROSITE-ProRule" id="PRU00235"/>
    </source>
</evidence>
<dbReference type="Pfam" id="PF14577">
    <property type="entry name" value="SEO_C"/>
    <property type="match status" value="1"/>
</dbReference>
<proteinExistence type="predicted"/>
<feature type="repeat" description="RCC1" evidence="1">
    <location>
        <begin position="681"/>
        <end position="733"/>
    </location>
</feature>
<dbReference type="Proteomes" id="UP000283530">
    <property type="component" value="Unassembled WGS sequence"/>
</dbReference>
<reference evidence="4 5" key="1">
    <citation type="journal article" date="2019" name="Nat. Plants">
        <title>Stout camphor tree genome fills gaps in understanding of flowering plant genome evolution.</title>
        <authorList>
            <person name="Chaw S.M."/>
            <person name="Liu Y.C."/>
            <person name="Wu Y.W."/>
            <person name="Wang H.Y."/>
            <person name="Lin C.I."/>
            <person name="Wu C.S."/>
            <person name="Ke H.M."/>
            <person name="Chang L.Y."/>
            <person name="Hsu C.Y."/>
            <person name="Yang H.T."/>
            <person name="Sudianto E."/>
            <person name="Hsu M.H."/>
            <person name="Wu K.P."/>
            <person name="Wang L.N."/>
            <person name="Leebens-Mack J.H."/>
            <person name="Tsai I.J."/>
        </authorList>
    </citation>
    <scope>NUCLEOTIDE SEQUENCE [LARGE SCALE GENOMIC DNA]</scope>
    <source>
        <strain evidence="5">cv. Chaw 1501</strain>
        <tissue evidence="4">Young leaves</tissue>
    </source>
</reference>
<dbReference type="InterPro" id="IPR027944">
    <property type="entry name" value="SEO_C"/>
</dbReference>
<evidence type="ECO:0000259" key="3">
    <source>
        <dbReference type="Pfam" id="PF14577"/>
    </source>
</evidence>
<comment type="caution">
    <text evidence="4">The sequence shown here is derived from an EMBL/GenBank/DDBJ whole genome shotgun (WGS) entry which is preliminary data.</text>
</comment>
<dbReference type="PROSITE" id="PS50012">
    <property type="entry name" value="RCC1_3"/>
    <property type="match status" value="1"/>
</dbReference>
<dbReference type="Pfam" id="PF14576">
    <property type="entry name" value="SEO_N"/>
    <property type="match status" value="1"/>
</dbReference>
<feature type="domain" description="Sieve element occlusion N-terminal" evidence="2">
    <location>
        <begin position="30"/>
        <end position="296"/>
    </location>
</feature>
<dbReference type="InterPro" id="IPR009091">
    <property type="entry name" value="RCC1/BLIP-II"/>
</dbReference>
<evidence type="ECO:0000313" key="4">
    <source>
        <dbReference type="EMBL" id="RWR74400.1"/>
    </source>
</evidence>
<dbReference type="InterPro" id="IPR000408">
    <property type="entry name" value="Reg_chr_condens"/>
</dbReference>
<keyword evidence="5" id="KW-1185">Reference proteome</keyword>